<keyword evidence="2" id="KW-0732">Signal</keyword>
<accession>A0ABQ1SR74</accession>
<dbReference type="CDD" id="cd08023">
    <property type="entry name" value="GH16_laminarinase_like"/>
    <property type="match status" value="1"/>
</dbReference>
<dbReference type="PANTHER" id="PTHR10963:SF55">
    <property type="entry name" value="GLYCOSIDE HYDROLASE FAMILY 16 PROTEIN"/>
    <property type="match status" value="1"/>
</dbReference>
<evidence type="ECO:0000313" key="4">
    <source>
        <dbReference type="EMBL" id="GGE51587.1"/>
    </source>
</evidence>
<feature type="domain" description="GH16" evidence="3">
    <location>
        <begin position="30"/>
        <end position="290"/>
    </location>
</feature>
<sequence length="290" mass="33879">MGHQMRNKLRYCFYLLLTLASSSCALKKAQDFSRSKYLKEGYHLVWADEFNENGLPDPKNWTYEKGFVRNNELQWYQSENAYCQNGLLIIKAKQEQKSNPDFILDSKDWRKNRKDIDYTSACLITKDLQSWQYGRFEMRGKIDISAGLWPAFWTLGVQGDWPANGEIDIMEYYQEKLLANIASSGKNGKPKWFSQTKSITELGGKVWAEKFHVWRMDWDSNSISLYVDDLLLNKTPLADLDNDHQKGIHPFRQKHYILLNLAIGGMNGGDPKNTKFPNQFEVDYVRVYQK</sequence>
<feature type="chain" id="PRO_5045554039" description="GH16 domain-containing protein" evidence="2">
    <location>
        <begin position="28"/>
        <end position="290"/>
    </location>
</feature>
<comment type="caution">
    <text evidence="4">The sequence shown here is derived from an EMBL/GenBank/DDBJ whole genome shotgun (WGS) entry which is preliminary data.</text>
</comment>
<evidence type="ECO:0000259" key="3">
    <source>
        <dbReference type="PROSITE" id="PS51762"/>
    </source>
</evidence>
<protein>
    <recommendedName>
        <fullName evidence="3">GH16 domain-containing protein</fullName>
    </recommendedName>
</protein>
<evidence type="ECO:0000313" key="5">
    <source>
        <dbReference type="Proteomes" id="UP000622648"/>
    </source>
</evidence>
<proteinExistence type="inferred from homology"/>
<keyword evidence="5" id="KW-1185">Reference proteome</keyword>
<evidence type="ECO:0000256" key="2">
    <source>
        <dbReference type="SAM" id="SignalP"/>
    </source>
</evidence>
<dbReference type="Pfam" id="PF00722">
    <property type="entry name" value="Glyco_hydro_16"/>
    <property type="match status" value="1"/>
</dbReference>
<reference evidence="5" key="1">
    <citation type="journal article" date="2019" name="Int. J. Syst. Evol. Microbiol.">
        <title>The Global Catalogue of Microorganisms (GCM) 10K type strain sequencing project: providing services to taxonomists for standard genome sequencing and annotation.</title>
        <authorList>
            <consortium name="The Broad Institute Genomics Platform"/>
            <consortium name="The Broad Institute Genome Sequencing Center for Infectious Disease"/>
            <person name="Wu L."/>
            <person name="Ma J."/>
        </authorList>
    </citation>
    <scope>NUCLEOTIDE SEQUENCE [LARGE SCALE GENOMIC DNA]</scope>
    <source>
        <strain evidence="5">CGMCC 1.15644</strain>
    </source>
</reference>
<dbReference type="Gene3D" id="2.60.120.200">
    <property type="match status" value="1"/>
</dbReference>
<feature type="signal peptide" evidence="2">
    <location>
        <begin position="1"/>
        <end position="27"/>
    </location>
</feature>
<name>A0ABQ1SR74_9SPHI</name>
<dbReference type="PROSITE" id="PS51257">
    <property type="entry name" value="PROKAR_LIPOPROTEIN"/>
    <property type="match status" value="1"/>
</dbReference>
<dbReference type="PROSITE" id="PS51762">
    <property type="entry name" value="GH16_2"/>
    <property type="match status" value="1"/>
</dbReference>
<dbReference type="Proteomes" id="UP000622648">
    <property type="component" value="Unassembled WGS sequence"/>
</dbReference>
<dbReference type="SUPFAM" id="SSF49899">
    <property type="entry name" value="Concanavalin A-like lectins/glucanases"/>
    <property type="match status" value="1"/>
</dbReference>
<organism evidence="4 5">
    <name type="scientific">Pedobacter psychrotolerans</name>
    <dbReference type="NCBI Taxonomy" id="1843235"/>
    <lineage>
        <taxon>Bacteria</taxon>
        <taxon>Pseudomonadati</taxon>
        <taxon>Bacteroidota</taxon>
        <taxon>Sphingobacteriia</taxon>
        <taxon>Sphingobacteriales</taxon>
        <taxon>Sphingobacteriaceae</taxon>
        <taxon>Pedobacter</taxon>
    </lineage>
</organism>
<dbReference type="PANTHER" id="PTHR10963">
    <property type="entry name" value="GLYCOSYL HYDROLASE-RELATED"/>
    <property type="match status" value="1"/>
</dbReference>
<comment type="similarity">
    <text evidence="1">Belongs to the glycosyl hydrolase 16 family.</text>
</comment>
<dbReference type="InterPro" id="IPR050546">
    <property type="entry name" value="Glycosyl_Hydrlase_16"/>
</dbReference>
<gene>
    <name evidence="4" type="ORF">GCM10011413_17390</name>
</gene>
<dbReference type="EMBL" id="BMJO01000003">
    <property type="protein sequence ID" value="GGE51587.1"/>
    <property type="molecule type" value="Genomic_DNA"/>
</dbReference>
<dbReference type="InterPro" id="IPR013320">
    <property type="entry name" value="ConA-like_dom_sf"/>
</dbReference>
<evidence type="ECO:0000256" key="1">
    <source>
        <dbReference type="ARBA" id="ARBA00006865"/>
    </source>
</evidence>
<dbReference type="RefSeq" id="WP_229676765.1">
    <property type="nucleotide sequence ID" value="NZ_BMJO01000003.1"/>
</dbReference>
<dbReference type="InterPro" id="IPR000757">
    <property type="entry name" value="Beta-glucanase-like"/>
</dbReference>